<dbReference type="AlphaFoldDB" id="A0A2I0TD49"/>
<reference evidence="3" key="2">
    <citation type="submission" date="2017-12" db="EMBL/GenBank/DDBJ databases">
        <title>Genome sequence of the Bar-tailed Godwit (Limosa lapponica baueri).</title>
        <authorList>
            <person name="Lima N.C.B."/>
            <person name="Parody-Merino A.M."/>
            <person name="Battley P.F."/>
            <person name="Fidler A.E."/>
            <person name="Prosdocimi F."/>
        </authorList>
    </citation>
    <scope>NUCLEOTIDE SEQUENCE [LARGE SCALE GENOMIC DNA]</scope>
</reference>
<accession>A0A2I0TD49</accession>
<dbReference type="GO" id="GO:0003964">
    <property type="term" value="F:RNA-directed DNA polymerase activity"/>
    <property type="evidence" value="ECO:0007669"/>
    <property type="project" value="UniProtKB-KW"/>
</dbReference>
<feature type="compositionally biased region" description="Low complexity" evidence="1">
    <location>
        <begin position="104"/>
        <end position="116"/>
    </location>
</feature>
<reference evidence="3" key="1">
    <citation type="submission" date="2017-11" db="EMBL/GenBank/DDBJ databases">
        <authorList>
            <person name="Lima N.C."/>
            <person name="Parody-Merino A.M."/>
            <person name="Battley P.F."/>
            <person name="Fidler A.E."/>
            <person name="Prosdocimi F."/>
        </authorList>
    </citation>
    <scope>NUCLEOTIDE SEQUENCE [LARGE SCALE GENOMIC DNA]</scope>
</reference>
<keyword evidence="2" id="KW-0695">RNA-directed DNA polymerase</keyword>
<protein>
    <submittedName>
        <fullName evidence="2">Rna-directed dna polymerase from mobile element jockey-like</fullName>
    </submittedName>
</protein>
<evidence type="ECO:0000256" key="1">
    <source>
        <dbReference type="SAM" id="MobiDB-lite"/>
    </source>
</evidence>
<feature type="region of interest" description="Disordered" evidence="1">
    <location>
        <begin position="104"/>
        <end position="129"/>
    </location>
</feature>
<keyword evidence="3" id="KW-1185">Reference proteome</keyword>
<dbReference type="Proteomes" id="UP000233556">
    <property type="component" value="Unassembled WGS sequence"/>
</dbReference>
<proteinExistence type="predicted"/>
<dbReference type="OrthoDB" id="6764170at2759"/>
<sequence>MKFNKGKCKVLQLGRNNLIHRYRLQADLLESSSAKRNLGVLVDKKLTMSQQCALVAKANGLLGRIKKNVEECDQQVEGGYPAPLLCPGEAISGVLCPVLGSPVQEGQGTAGEGTAEGYEDDQGNGASLL</sequence>
<evidence type="ECO:0000313" key="2">
    <source>
        <dbReference type="EMBL" id="PKU31699.1"/>
    </source>
</evidence>
<keyword evidence="2" id="KW-0808">Transferase</keyword>
<gene>
    <name evidence="2" type="ORF">llap_17997</name>
</gene>
<name>A0A2I0TD49_LIMLA</name>
<dbReference type="EMBL" id="KZ512406">
    <property type="protein sequence ID" value="PKU31699.1"/>
    <property type="molecule type" value="Genomic_DNA"/>
</dbReference>
<keyword evidence="2" id="KW-0548">Nucleotidyltransferase</keyword>
<organism evidence="2 3">
    <name type="scientific">Limosa lapponica baueri</name>
    <dbReference type="NCBI Taxonomy" id="1758121"/>
    <lineage>
        <taxon>Eukaryota</taxon>
        <taxon>Metazoa</taxon>
        <taxon>Chordata</taxon>
        <taxon>Craniata</taxon>
        <taxon>Vertebrata</taxon>
        <taxon>Euteleostomi</taxon>
        <taxon>Archelosauria</taxon>
        <taxon>Archosauria</taxon>
        <taxon>Dinosauria</taxon>
        <taxon>Saurischia</taxon>
        <taxon>Theropoda</taxon>
        <taxon>Coelurosauria</taxon>
        <taxon>Aves</taxon>
        <taxon>Neognathae</taxon>
        <taxon>Neoaves</taxon>
        <taxon>Charadriiformes</taxon>
        <taxon>Scolopacidae</taxon>
        <taxon>Limosa</taxon>
    </lineage>
</organism>
<evidence type="ECO:0000313" key="3">
    <source>
        <dbReference type="Proteomes" id="UP000233556"/>
    </source>
</evidence>
<dbReference type="PANTHER" id="PTHR33332">
    <property type="entry name" value="REVERSE TRANSCRIPTASE DOMAIN-CONTAINING PROTEIN"/>
    <property type="match status" value="1"/>
</dbReference>